<dbReference type="GO" id="GO:0003723">
    <property type="term" value="F:RNA binding"/>
    <property type="evidence" value="ECO:0007669"/>
    <property type="project" value="TreeGrafter"/>
</dbReference>
<feature type="compositionally biased region" description="Basic and acidic residues" evidence="2">
    <location>
        <begin position="218"/>
        <end position="244"/>
    </location>
</feature>
<dbReference type="GO" id="GO:0071011">
    <property type="term" value="C:precatalytic spliceosome"/>
    <property type="evidence" value="ECO:0007669"/>
    <property type="project" value="TreeGrafter"/>
</dbReference>
<feature type="coiled-coil region" evidence="1">
    <location>
        <begin position="35"/>
        <end position="62"/>
    </location>
</feature>
<organism evidence="3 4">
    <name type="scientific">Desmophyllum pertusum</name>
    <dbReference type="NCBI Taxonomy" id="174260"/>
    <lineage>
        <taxon>Eukaryota</taxon>
        <taxon>Metazoa</taxon>
        <taxon>Cnidaria</taxon>
        <taxon>Anthozoa</taxon>
        <taxon>Hexacorallia</taxon>
        <taxon>Scleractinia</taxon>
        <taxon>Caryophylliina</taxon>
        <taxon>Caryophylliidae</taxon>
        <taxon>Desmophyllum</taxon>
    </lineage>
</organism>
<keyword evidence="1" id="KW-0175">Coiled coil</keyword>
<dbReference type="GO" id="GO:0000398">
    <property type="term" value="P:mRNA splicing, via spliceosome"/>
    <property type="evidence" value="ECO:0007669"/>
    <property type="project" value="InterPro"/>
</dbReference>
<feature type="region of interest" description="Disordered" evidence="2">
    <location>
        <begin position="88"/>
        <end position="108"/>
    </location>
</feature>
<evidence type="ECO:0000256" key="2">
    <source>
        <dbReference type="SAM" id="MobiDB-lite"/>
    </source>
</evidence>
<feature type="region of interest" description="Disordered" evidence="2">
    <location>
        <begin position="165"/>
        <end position="285"/>
    </location>
</feature>
<name>A0A9W9Z8Y5_9CNID</name>
<dbReference type="AlphaFoldDB" id="A0A9W9Z8Y5"/>
<accession>A0A9W9Z8Y5</accession>
<gene>
    <name evidence="3" type="primary">WBP4</name>
    <name evidence="3" type="ORF">OS493_030716</name>
</gene>
<dbReference type="Proteomes" id="UP001163046">
    <property type="component" value="Unassembled WGS sequence"/>
</dbReference>
<dbReference type="PANTHER" id="PTHR13173">
    <property type="entry name" value="WW DOMAIN BINDING PROTEIN 4"/>
    <property type="match status" value="1"/>
</dbReference>
<proteinExistence type="predicted"/>
<evidence type="ECO:0000313" key="3">
    <source>
        <dbReference type="EMBL" id="KAJ7377121.1"/>
    </source>
</evidence>
<dbReference type="InterPro" id="IPR040023">
    <property type="entry name" value="WBP4"/>
</dbReference>
<dbReference type="EMBL" id="MU826383">
    <property type="protein sequence ID" value="KAJ7377121.1"/>
    <property type="molecule type" value="Genomic_DNA"/>
</dbReference>
<evidence type="ECO:0000256" key="1">
    <source>
        <dbReference type="SAM" id="Coils"/>
    </source>
</evidence>
<protein>
    <submittedName>
        <fullName evidence="3">WW domain binding protein 4</fullName>
    </submittedName>
</protein>
<sequence length="285" mass="32138">MFLLLGLNTGNLNRESCASFASAGSLTNRPSVEFHERGKKHKENVEKRIKEVQKKGKEVYQAQKQLNMDLAAIEAAALKAYEKDLNIEPSKSKSESTSQSLETQTTETCSKGESTAECLISYEGSQPTMQCSHGWNIGQAPEGYFYYYNETTQEILRRITQPAKSNKLTCSVQNEKKRSNEKETKQEEVKSSPYGQWTPVQTFEPPPQPPPQTIKAELSNKNDTKQDTATEAVKTEVKFKERSTPKMNFRSGGDGNEVAFKKRKLNPDKKRNIRQTDPNKKSSSL</sequence>
<feature type="compositionally biased region" description="Low complexity" evidence="2">
    <location>
        <begin position="95"/>
        <end position="108"/>
    </location>
</feature>
<dbReference type="OrthoDB" id="191651at2759"/>
<feature type="compositionally biased region" description="Basic and acidic residues" evidence="2">
    <location>
        <begin position="174"/>
        <end position="190"/>
    </location>
</feature>
<dbReference type="PANTHER" id="PTHR13173:SF10">
    <property type="entry name" value="WW DOMAIN-BINDING PROTEIN 4"/>
    <property type="match status" value="1"/>
</dbReference>
<reference evidence="3" key="1">
    <citation type="submission" date="2023-01" db="EMBL/GenBank/DDBJ databases">
        <title>Genome assembly of the deep-sea coral Lophelia pertusa.</title>
        <authorList>
            <person name="Herrera S."/>
            <person name="Cordes E."/>
        </authorList>
    </citation>
    <scope>NUCLEOTIDE SEQUENCE</scope>
    <source>
        <strain evidence="3">USNM1676648</strain>
        <tissue evidence="3">Polyp</tissue>
    </source>
</reference>
<evidence type="ECO:0000313" key="4">
    <source>
        <dbReference type="Proteomes" id="UP001163046"/>
    </source>
</evidence>
<keyword evidence="4" id="KW-1185">Reference proteome</keyword>
<comment type="caution">
    <text evidence="3">The sequence shown here is derived from an EMBL/GenBank/DDBJ whole genome shotgun (WGS) entry which is preliminary data.</text>
</comment>